<evidence type="ECO:0000256" key="2">
    <source>
        <dbReference type="ARBA" id="ARBA00023002"/>
    </source>
</evidence>
<dbReference type="Gene3D" id="3.20.20.70">
    <property type="entry name" value="Aldolase class I"/>
    <property type="match status" value="1"/>
</dbReference>
<organism evidence="5 6">
    <name type="scientific">Camelimonas fluminis</name>
    <dbReference type="NCBI Taxonomy" id="1576911"/>
    <lineage>
        <taxon>Bacteria</taxon>
        <taxon>Pseudomonadati</taxon>
        <taxon>Pseudomonadota</taxon>
        <taxon>Alphaproteobacteria</taxon>
        <taxon>Hyphomicrobiales</taxon>
        <taxon>Chelatococcaceae</taxon>
        <taxon>Camelimonas</taxon>
    </lineage>
</organism>
<dbReference type="RefSeq" id="WP_191320989.1">
    <property type="nucleotide sequence ID" value="NZ_BNCG01000033.1"/>
</dbReference>
<feature type="compositionally biased region" description="Polar residues" evidence="3">
    <location>
        <begin position="1"/>
        <end position="14"/>
    </location>
</feature>
<dbReference type="InterPro" id="IPR051799">
    <property type="entry name" value="NADH_flavin_oxidoreductase"/>
</dbReference>
<sequence>MTGANGTQSASTRNLGEPLPLPRGKAMKNRFMLAPLTNMQSNPDGTLHEDEYKWLVRRAEGGFGLTMTCAAHVQRTGQGFNGQLGVWSDDQLPGLTRLAGGIRAAGSLSSVQLQHSGQRSSRELTGVAPVAPVAMAETGARALTTDEVKQLRDDFIAAAVRSEKAGFDGVELHGAHGYLLCHFLDAGNTRDDAYGGSLENRARLLNEIIDGVRAETRADFQLGVRLSPERYGVVLDEARALATELMTSGKIDYLDMSLWSVFKQPEDPAHHGKRLIDCFTDLPRGNTPLGVAGKIMDAATAQACLDAGADFVLIGRGAIIHHDFPRRALADPAFSSLPLPVSRDHLAAEALGPKFIDYMATGWKNFVADAA</sequence>
<feature type="region of interest" description="Disordered" evidence="3">
    <location>
        <begin position="1"/>
        <end position="24"/>
    </location>
</feature>
<dbReference type="PANTHER" id="PTHR43656:SF2">
    <property type="entry name" value="BINDING OXIDOREDUCTASE, PUTATIVE (AFU_ORTHOLOGUE AFUA_2G08260)-RELATED"/>
    <property type="match status" value="1"/>
</dbReference>
<evidence type="ECO:0000313" key="5">
    <source>
        <dbReference type="EMBL" id="MFC3637664.1"/>
    </source>
</evidence>
<dbReference type="PANTHER" id="PTHR43656">
    <property type="entry name" value="BINDING OXIDOREDUCTASE, PUTATIVE (AFU_ORTHOLOGUE AFUA_2G08260)-RELATED"/>
    <property type="match status" value="1"/>
</dbReference>
<keyword evidence="2" id="KW-0560">Oxidoreductase</keyword>
<evidence type="ECO:0000313" key="6">
    <source>
        <dbReference type="Proteomes" id="UP001595704"/>
    </source>
</evidence>
<evidence type="ECO:0000256" key="1">
    <source>
        <dbReference type="ARBA" id="ARBA00022630"/>
    </source>
</evidence>
<evidence type="ECO:0000256" key="3">
    <source>
        <dbReference type="SAM" id="MobiDB-lite"/>
    </source>
</evidence>
<keyword evidence="1" id="KW-0285">Flavoprotein</keyword>
<dbReference type="Pfam" id="PF00724">
    <property type="entry name" value="Oxidored_FMN"/>
    <property type="match status" value="1"/>
</dbReference>
<keyword evidence="6" id="KW-1185">Reference proteome</keyword>
<dbReference type="InterPro" id="IPR001155">
    <property type="entry name" value="OxRdtase_FMN_N"/>
</dbReference>
<accession>A0ABV7UHW7</accession>
<protein>
    <submittedName>
        <fullName evidence="5">NADH:flavin oxidoreductase</fullName>
    </submittedName>
</protein>
<proteinExistence type="predicted"/>
<feature type="domain" description="NADH:flavin oxidoreductase/NADH oxidase N-terminal" evidence="4">
    <location>
        <begin position="17"/>
        <end position="328"/>
    </location>
</feature>
<gene>
    <name evidence="5" type="ORF">ACFONL_09785</name>
</gene>
<dbReference type="CDD" id="cd02803">
    <property type="entry name" value="OYE_like_FMN_family"/>
    <property type="match status" value="1"/>
</dbReference>
<dbReference type="EMBL" id="JBHRYC010000040">
    <property type="protein sequence ID" value="MFC3637664.1"/>
    <property type="molecule type" value="Genomic_DNA"/>
</dbReference>
<dbReference type="SUPFAM" id="SSF51395">
    <property type="entry name" value="FMN-linked oxidoreductases"/>
    <property type="match status" value="1"/>
</dbReference>
<comment type="caution">
    <text evidence="5">The sequence shown here is derived from an EMBL/GenBank/DDBJ whole genome shotgun (WGS) entry which is preliminary data.</text>
</comment>
<name>A0ABV7UHW7_9HYPH</name>
<dbReference type="Proteomes" id="UP001595704">
    <property type="component" value="Unassembled WGS sequence"/>
</dbReference>
<reference evidence="6" key="1">
    <citation type="journal article" date="2019" name="Int. J. Syst. Evol. Microbiol.">
        <title>The Global Catalogue of Microorganisms (GCM) 10K type strain sequencing project: providing services to taxonomists for standard genome sequencing and annotation.</title>
        <authorList>
            <consortium name="The Broad Institute Genomics Platform"/>
            <consortium name="The Broad Institute Genome Sequencing Center for Infectious Disease"/>
            <person name="Wu L."/>
            <person name="Ma J."/>
        </authorList>
    </citation>
    <scope>NUCLEOTIDE SEQUENCE [LARGE SCALE GENOMIC DNA]</scope>
    <source>
        <strain evidence="6">KCTC 42282</strain>
    </source>
</reference>
<dbReference type="InterPro" id="IPR013785">
    <property type="entry name" value="Aldolase_TIM"/>
</dbReference>
<evidence type="ECO:0000259" key="4">
    <source>
        <dbReference type="Pfam" id="PF00724"/>
    </source>
</evidence>